<feature type="region of interest" description="Disordered" evidence="1">
    <location>
        <begin position="1"/>
        <end position="53"/>
    </location>
</feature>
<evidence type="ECO:0000256" key="1">
    <source>
        <dbReference type="SAM" id="MobiDB-lite"/>
    </source>
</evidence>
<name>A0A699XSZ8_TANCI</name>
<feature type="non-terminal residue" evidence="2">
    <location>
        <position position="1"/>
    </location>
</feature>
<accession>A0A699XSZ8</accession>
<feature type="compositionally biased region" description="Polar residues" evidence="1">
    <location>
        <begin position="1"/>
        <end position="15"/>
    </location>
</feature>
<reference evidence="2" key="1">
    <citation type="journal article" date="2019" name="Sci. Rep.">
        <title>Draft genome of Tanacetum cinerariifolium, the natural source of mosquito coil.</title>
        <authorList>
            <person name="Yamashiro T."/>
            <person name="Shiraishi A."/>
            <person name="Satake H."/>
            <person name="Nakayama K."/>
        </authorList>
    </citation>
    <scope>NUCLEOTIDE SEQUENCE</scope>
</reference>
<organism evidence="2">
    <name type="scientific">Tanacetum cinerariifolium</name>
    <name type="common">Dalmatian daisy</name>
    <name type="synonym">Chrysanthemum cinerariifolium</name>
    <dbReference type="NCBI Taxonomy" id="118510"/>
    <lineage>
        <taxon>Eukaryota</taxon>
        <taxon>Viridiplantae</taxon>
        <taxon>Streptophyta</taxon>
        <taxon>Embryophyta</taxon>
        <taxon>Tracheophyta</taxon>
        <taxon>Spermatophyta</taxon>
        <taxon>Magnoliopsida</taxon>
        <taxon>eudicotyledons</taxon>
        <taxon>Gunneridae</taxon>
        <taxon>Pentapetalae</taxon>
        <taxon>asterids</taxon>
        <taxon>campanulids</taxon>
        <taxon>Asterales</taxon>
        <taxon>Asteraceae</taxon>
        <taxon>Asteroideae</taxon>
        <taxon>Anthemideae</taxon>
        <taxon>Anthemidinae</taxon>
        <taxon>Tanacetum</taxon>
    </lineage>
</organism>
<evidence type="ECO:0000313" key="2">
    <source>
        <dbReference type="EMBL" id="GFD61036.1"/>
    </source>
</evidence>
<dbReference type="EMBL" id="BKCJ011885898">
    <property type="protein sequence ID" value="GFD61036.1"/>
    <property type="molecule type" value="Genomic_DNA"/>
</dbReference>
<sequence>QPELVVSTQGTNRTLRATRIPNPTDVVQKKKKKGKHATGETSSPRPSLKVHIR</sequence>
<protein>
    <submittedName>
        <fullName evidence="2">Uncharacterized protein</fullName>
    </submittedName>
</protein>
<gene>
    <name evidence="2" type="ORF">Tci_933005</name>
</gene>
<proteinExistence type="predicted"/>
<comment type="caution">
    <text evidence="2">The sequence shown here is derived from an EMBL/GenBank/DDBJ whole genome shotgun (WGS) entry which is preliminary data.</text>
</comment>
<dbReference type="AlphaFoldDB" id="A0A699XSZ8"/>